<dbReference type="GeneID" id="39608741"/>
<gene>
    <name evidence="3" type="ORF">D7B24_005052</name>
</gene>
<feature type="chain" id="PRO_5018022809" evidence="2">
    <location>
        <begin position="26"/>
        <end position="445"/>
    </location>
</feature>
<accession>A0A3M9YKP1</accession>
<dbReference type="AlphaFoldDB" id="A0A3M9YKP1"/>
<name>A0A3M9YKP1_9PEZI</name>
<protein>
    <submittedName>
        <fullName evidence="3">Uncharacterized protein</fullName>
    </submittedName>
</protein>
<feature type="region of interest" description="Disordered" evidence="1">
    <location>
        <begin position="72"/>
        <end position="120"/>
    </location>
</feature>
<keyword evidence="4" id="KW-1185">Reference proteome</keyword>
<feature type="region of interest" description="Disordered" evidence="1">
    <location>
        <begin position="134"/>
        <end position="265"/>
    </location>
</feature>
<organism evidence="3 4">
    <name type="scientific">Verticillium nonalfalfae</name>
    <dbReference type="NCBI Taxonomy" id="1051616"/>
    <lineage>
        <taxon>Eukaryota</taxon>
        <taxon>Fungi</taxon>
        <taxon>Dikarya</taxon>
        <taxon>Ascomycota</taxon>
        <taxon>Pezizomycotina</taxon>
        <taxon>Sordariomycetes</taxon>
        <taxon>Hypocreomycetidae</taxon>
        <taxon>Glomerellales</taxon>
        <taxon>Plectosphaerellaceae</taxon>
        <taxon>Verticillium</taxon>
    </lineage>
</organism>
<feature type="compositionally biased region" description="Low complexity" evidence="1">
    <location>
        <begin position="149"/>
        <end position="161"/>
    </location>
</feature>
<reference evidence="3 4" key="1">
    <citation type="submission" date="2018-10" db="EMBL/GenBank/DDBJ databases">
        <title>Genome sequence of Verticillium nonalfalfae VnAa140.</title>
        <authorList>
            <person name="Stajich J.E."/>
            <person name="Kasson M.T."/>
        </authorList>
    </citation>
    <scope>NUCLEOTIDE SEQUENCE [LARGE SCALE GENOMIC DNA]</scope>
    <source>
        <strain evidence="3 4">VnAa140</strain>
    </source>
</reference>
<evidence type="ECO:0000256" key="1">
    <source>
        <dbReference type="SAM" id="MobiDB-lite"/>
    </source>
</evidence>
<feature type="compositionally biased region" description="Polar residues" evidence="1">
    <location>
        <begin position="228"/>
        <end position="258"/>
    </location>
</feature>
<feature type="compositionally biased region" description="Low complexity" evidence="1">
    <location>
        <begin position="191"/>
        <end position="217"/>
    </location>
</feature>
<feature type="compositionally biased region" description="Polar residues" evidence="1">
    <location>
        <begin position="134"/>
        <end position="143"/>
    </location>
</feature>
<comment type="caution">
    <text evidence="3">The sequence shown here is derived from an EMBL/GenBank/DDBJ whole genome shotgun (WGS) entry which is preliminary data.</text>
</comment>
<evidence type="ECO:0000313" key="4">
    <source>
        <dbReference type="Proteomes" id="UP000267145"/>
    </source>
</evidence>
<proteinExistence type="predicted"/>
<dbReference type="EMBL" id="RBVV01000003">
    <property type="protein sequence ID" value="RNJ60964.1"/>
    <property type="molecule type" value="Genomic_DNA"/>
</dbReference>
<sequence length="445" mass="46469">MRVSSLVRRLLLAAVLLPVPHFVFARHDALGHRLRERDAPPPGLDVKQSRARAIEENGKGAAEEYQPYSWGYGYGYPPDEPEATSTEEASGEGMPATSKEAPSADISSGGTRGTLAANNTSFVSGPTAGASKTFFSGSQSSAGPTEVTGSSGSPSENPDSSTTDGPYPPEMSETTNPAGNGIYPPQSSSKSALSGAFPGSSSSRSSSGPASISSSNSEGVGLPEPSLTGLNSSTAALPSQESTTDTSLSPFNNSTMSMSRPLGSITPGVMSPPVLSASAFPTWTATPSSISATAPAGAISTPASRSLLSTLSVPSNVTSPSTTECYRYLIGSRDGLGVDTFQYYWGSDGFKFRDSRRDGDHTDCASVTFQLNRGDHAGVTNWYTTVVSTGELVISSWPPQHHDSLGTGIPDCERSSQPVQWHLGRSQQWRGGGRLILTQWLRTNA</sequence>
<keyword evidence="2" id="KW-0732">Signal</keyword>
<evidence type="ECO:0000313" key="3">
    <source>
        <dbReference type="EMBL" id="RNJ60964.1"/>
    </source>
</evidence>
<dbReference type="RefSeq" id="XP_028499122.1">
    <property type="nucleotide sequence ID" value="XM_028639215.1"/>
</dbReference>
<evidence type="ECO:0000256" key="2">
    <source>
        <dbReference type="SAM" id="SignalP"/>
    </source>
</evidence>
<dbReference type="Proteomes" id="UP000267145">
    <property type="component" value="Unassembled WGS sequence"/>
</dbReference>
<feature type="signal peptide" evidence="2">
    <location>
        <begin position="1"/>
        <end position="25"/>
    </location>
</feature>